<evidence type="ECO:0000256" key="1">
    <source>
        <dbReference type="ARBA" id="ARBA00001353"/>
    </source>
</evidence>
<evidence type="ECO:0000256" key="3">
    <source>
        <dbReference type="ARBA" id="ARBA00005708"/>
    </source>
</evidence>
<keyword evidence="5" id="KW-0289">Folate biosynthesis</keyword>
<dbReference type="SMART" id="SM00905">
    <property type="entry name" value="FolB"/>
    <property type="match status" value="1"/>
</dbReference>
<evidence type="ECO:0000259" key="9">
    <source>
        <dbReference type="SMART" id="SM00905"/>
    </source>
</evidence>
<organism evidence="10 11">
    <name type="scientific">Zasmidium cellare</name>
    <name type="common">Wine cellar mold</name>
    <name type="synonym">Racodium cellare</name>
    <dbReference type="NCBI Taxonomy" id="395010"/>
    <lineage>
        <taxon>Eukaryota</taxon>
        <taxon>Fungi</taxon>
        <taxon>Dikarya</taxon>
        <taxon>Ascomycota</taxon>
        <taxon>Pezizomycotina</taxon>
        <taxon>Dothideomycetes</taxon>
        <taxon>Dothideomycetidae</taxon>
        <taxon>Mycosphaerellales</taxon>
        <taxon>Mycosphaerellaceae</taxon>
        <taxon>Zasmidium</taxon>
    </lineage>
</organism>
<dbReference type="Pfam" id="PF02152">
    <property type="entry name" value="FolB"/>
    <property type="match status" value="1"/>
</dbReference>
<dbReference type="InterPro" id="IPR043133">
    <property type="entry name" value="GTP-CH-I_C/QueF"/>
</dbReference>
<dbReference type="EMBL" id="JAXOVC010000003">
    <property type="protein sequence ID" value="KAK4504491.1"/>
    <property type="molecule type" value="Genomic_DNA"/>
</dbReference>
<name>A0ABR0ETG8_ZASCE</name>
<dbReference type="PANTHER" id="PTHR42844">
    <property type="entry name" value="DIHYDRONEOPTERIN ALDOLASE 1-RELATED"/>
    <property type="match status" value="1"/>
</dbReference>
<evidence type="ECO:0000256" key="6">
    <source>
        <dbReference type="ARBA" id="ARBA00023239"/>
    </source>
</evidence>
<dbReference type="PANTHER" id="PTHR42844:SF1">
    <property type="entry name" value="DIHYDRONEOPTERIN ALDOLASE 1-RELATED"/>
    <property type="match status" value="1"/>
</dbReference>
<evidence type="ECO:0000256" key="5">
    <source>
        <dbReference type="ARBA" id="ARBA00022909"/>
    </source>
</evidence>
<dbReference type="Proteomes" id="UP001305779">
    <property type="component" value="Unassembled WGS sequence"/>
</dbReference>
<comment type="pathway">
    <text evidence="2">Cofactor biosynthesis; tetrahydrofolate biosynthesis; 2-amino-4-hydroxy-6-hydroxymethyl-7,8-dihydropteridine diphosphate from 7,8-dihydroneopterin triphosphate: step 3/4.</text>
</comment>
<dbReference type="SUPFAM" id="SSF55620">
    <property type="entry name" value="Tetrahydrobiopterin biosynthesis enzymes-like"/>
    <property type="match status" value="1"/>
</dbReference>
<gene>
    <name evidence="10" type="ORF">PRZ48_005407</name>
</gene>
<dbReference type="EC" id="4.1.2.25" evidence="4"/>
<evidence type="ECO:0000256" key="4">
    <source>
        <dbReference type="ARBA" id="ARBA00013043"/>
    </source>
</evidence>
<dbReference type="Gene3D" id="3.30.1130.10">
    <property type="match status" value="2"/>
</dbReference>
<comment type="caution">
    <text evidence="10">The sequence shown here is derived from an EMBL/GenBank/DDBJ whole genome shotgun (WGS) entry which is preliminary data.</text>
</comment>
<feature type="domain" description="Dihydroneopterin aldolase/epimerase" evidence="9">
    <location>
        <begin position="148"/>
        <end position="261"/>
    </location>
</feature>
<proteinExistence type="inferred from homology"/>
<evidence type="ECO:0000313" key="10">
    <source>
        <dbReference type="EMBL" id="KAK4504491.1"/>
    </source>
</evidence>
<dbReference type="InterPro" id="IPR006156">
    <property type="entry name" value="Dihydroneopterin_aldolase"/>
</dbReference>
<comment type="catalytic activity">
    <reaction evidence="1">
        <text>7,8-dihydroneopterin = 6-hydroxymethyl-7,8-dihydropterin + glycolaldehyde</text>
        <dbReference type="Rhea" id="RHEA:10540"/>
        <dbReference type="ChEBI" id="CHEBI:17001"/>
        <dbReference type="ChEBI" id="CHEBI:17071"/>
        <dbReference type="ChEBI" id="CHEBI:44841"/>
        <dbReference type="EC" id="4.1.2.25"/>
    </reaction>
</comment>
<evidence type="ECO:0000256" key="8">
    <source>
        <dbReference type="SAM" id="MobiDB-lite"/>
    </source>
</evidence>
<reference evidence="10 11" key="1">
    <citation type="journal article" date="2023" name="G3 (Bethesda)">
        <title>A chromosome-level genome assembly of Zasmidium syzygii isolated from banana leaves.</title>
        <authorList>
            <person name="van Westerhoven A.C."/>
            <person name="Mehrabi R."/>
            <person name="Talebi R."/>
            <person name="Steentjes M.B.F."/>
            <person name="Corcolon B."/>
            <person name="Chong P.A."/>
            <person name="Kema G.H.J."/>
            <person name="Seidl M.F."/>
        </authorList>
    </citation>
    <scope>NUCLEOTIDE SEQUENCE [LARGE SCALE GENOMIC DNA]</scope>
    <source>
        <strain evidence="10 11">P124</strain>
    </source>
</reference>
<accession>A0ABR0ETG8</accession>
<evidence type="ECO:0000256" key="2">
    <source>
        <dbReference type="ARBA" id="ARBA00005013"/>
    </source>
</evidence>
<keyword evidence="6" id="KW-0456">Lyase</keyword>
<keyword evidence="11" id="KW-1185">Reference proteome</keyword>
<evidence type="ECO:0000256" key="7">
    <source>
        <dbReference type="ARBA" id="ARBA00032903"/>
    </source>
</evidence>
<feature type="region of interest" description="Disordered" evidence="8">
    <location>
        <begin position="269"/>
        <end position="309"/>
    </location>
</feature>
<protein>
    <recommendedName>
        <fullName evidence="4">dihydroneopterin aldolase</fullName>
        <ecNumber evidence="4">4.1.2.25</ecNumber>
    </recommendedName>
    <alternativeName>
        <fullName evidence="7">7,8-dihydroneopterin aldolase</fullName>
    </alternativeName>
</protein>
<evidence type="ECO:0000313" key="11">
    <source>
        <dbReference type="Proteomes" id="UP001305779"/>
    </source>
</evidence>
<comment type="similarity">
    <text evidence="3">Belongs to the DHNA family.</text>
</comment>
<dbReference type="InterPro" id="IPR006157">
    <property type="entry name" value="FolB_dom"/>
</dbReference>
<sequence length="309" mass="32897">MADPRPLSSDTITLTNLQLPHGIIAPDVWGKPKEQPALITLSLLLQGSGFGSAAQGDKLDDSTIHYGNLAKKIRAGCVEGQSAGDLSAVVEKSILEMGMKSAGRFIVARASVEVVLPKASMFGDGGVTLGTTTSYDETGRVLGVGRVFGVKGIKVMTLIGVNGYERSQKQPLVVSVLLHLRSEVRETGSGETVALFNLEQMVVQIIQDTSFETLETLADFTVVQLRKKMLDSVLPGTRVQLRIEKPRAIAWADAPAVEVLRDVPSKRSSNAASIALGKAKEGSRPATATSSRDVTGTRDRLSIIKPYSG</sequence>